<proteinExistence type="predicted"/>
<protein>
    <submittedName>
        <fullName evidence="1">Uncharacterized protein</fullName>
    </submittedName>
</protein>
<evidence type="ECO:0000313" key="1">
    <source>
        <dbReference type="EMBL" id="GAA4364230.1"/>
    </source>
</evidence>
<dbReference type="EMBL" id="BAABGZ010000071">
    <property type="protein sequence ID" value="GAA4364230.1"/>
    <property type="molecule type" value="Genomic_DNA"/>
</dbReference>
<reference evidence="2" key="1">
    <citation type="journal article" date="2019" name="Int. J. Syst. Evol. Microbiol.">
        <title>The Global Catalogue of Microorganisms (GCM) 10K type strain sequencing project: providing services to taxonomists for standard genome sequencing and annotation.</title>
        <authorList>
            <consortium name="The Broad Institute Genomics Platform"/>
            <consortium name="The Broad Institute Genome Sequencing Center for Infectious Disease"/>
            <person name="Wu L."/>
            <person name="Ma J."/>
        </authorList>
    </citation>
    <scope>NUCLEOTIDE SEQUENCE [LARGE SCALE GENOMIC DNA]</scope>
    <source>
        <strain evidence="2">JCM 17923</strain>
    </source>
</reference>
<organism evidence="1 2">
    <name type="scientific">Hymenobacter saemangeumensis</name>
    <dbReference type="NCBI Taxonomy" id="1084522"/>
    <lineage>
        <taxon>Bacteria</taxon>
        <taxon>Pseudomonadati</taxon>
        <taxon>Bacteroidota</taxon>
        <taxon>Cytophagia</taxon>
        <taxon>Cytophagales</taxon>
        <taxon>Hymenobacteraceae</taxon>
        <taxon>Hymenobacter</taxon>
    </lineage>
</organism>
<name>A0ABP8INF0_9BACT</name>
<keyword evidence="2" id="KW-1185">Reference proteome</keyword>
<sequence length="53" mass="5763">MLALARLSFFGGRRRFVGGAPRSISLLVAGRVAVAYLLLHLFTELSVWVVTSS</sequence>
<gene>
    <name evidence="1" type="ORF">GCM10023185_33570</name>
</gene>
<comment type="caution">
    <text evidence="1">The sequence shown here is derived from an EMBL/GenBank/DDBJ whole genome shotgun (WGS) entry which is preliminary data.</text>
</comment>
<dbReference type="Proteomes" id="UP001501153">
    <property type="component" value="Unassembled WGS sequence"/>
</dbReference>
<evidence type="ECO:0000313" key="2">
    <source>
        <dbReference type="Proteomes" id="UP001501153"/>
    </source>
</evidence>
<accession>A0ABP8INF0</accession>